<proteinExistence type="inferred from homology"/>
<dbReference type="InterPro" id="IPR007650">
    <property type="entry name" value="Zf-FLZ_dom"/>
</dbReference>
<dbReference type="PROSITE" id="PS51795">
    <property type="entry name" value="ZF_FLZ"/>
    <property type="match status" value="1"/>
</dbReference>
<evidence type="ECO:0000256" key="3">
    <source>
        <dbReference type="ARBA" id="ARBA00022771"/>
    </source>
</evidence>
<dbReference type="Proteomes" id="UP000823749">
    <property type="component" value="Chromosome 8"/>
</dbReference>
<gene>
    <name evidence="6" type="ORF">RHGRI_024943</name>
</gene>
<dbReference type="GO" id="GO:0008270">
    <property type="term" value="F:zinc ion binding"/>
    <property type="evidence" value="ECO:0007669"/>
    <property type="project" value="UniProtKB-KW"/>
</dbReference>
<comment type="caution">
    <text evidence="6">The sequence shown here is derived from an EMBL/GenBank/DDBJ whole genome shotgun (WGS) entry which is preliminary data.</text>
</comment>
<name>A0AAV6JCT4_9ERIC</name>
<dbReference type="Pfam" id="PF04570">
    <property type="entry name" value="zf-FLZ"/>
    <property type="match status" value="1"/>
</dbReference>
<feature type="zinc finger region" description="FLZ-type" evidence="4">
    <location>
        <begin position="171"/>
        <end position="215"/>
    </location>
</feature>
<dbReference type="InterPro" id="IPR044585">
    <property type="entry name" value="FLZ10/11"/>
</dbReference>
<evidence type="ECO:0000313" key="7">
    <source>
        <dbReference type="Proteomes" id="UP000823749"/>
    </source>
</evidence>
<evidence type="ECO:0000259" key="5">
    <source>
        <dbReference type="PROSITE" id="PS51795"/>
    </source>
</evidence>
<dbReference type="PANTHER" id="PTHR46868">
    <property type="entry name" value="FCS-LIKE ZINC FINGER 11"/>
    <property type="match status" value="1"/>
</dbReference>
<keyword evidence="3" id="KW-0862">Zinc</keyword>
<dbReference type="AlphaFoldDB" id="A0AAV6JCT4"/>
<protein>
    <recommendedName>
        <fullName evidence="5">FLZ-type domain-containing protein</fullName>
    </recommendedName>
</protein>
<evidence type="ECO:0000256" key="1">
    <source>
        <dbReference type="ARBA" id="ARBA00009374"/>
    </source>
</evidence>
<evidence type="ECO:0000256" key="4">
    <source>
        <dbReference type="PROSITE-ProRule" id="PRU01131"/>
    </source>
</evidence>
<evidence type="ECO:0000313" key="6">
    <source>
        <dbReference type="EMBL" id="KAG5537662.1"/>
    </source>
</evidence>
<accession>A0AAV6JCT4</accession>
<evidence type="ECO:0000256" key="2">
    <source>
        <dbReference type="ARBA" id="ARBA00022723"/>
    </source>
</evidence>
<keyword evidence="7" id="KW-1185">Reference proteome</keyword>
<dbReference type="EMBL" id="JACTNZ010000008">
    <property type="protein sequence ID" value="KAG5537662.1"/>
    <property type="molecule type" value="Genomic_DNA"/>
</dbReference>
<sequence length="235" mass="25859">MILSIQMQGVLLAMDTVTSSNSKSLNSSDLSSENGLLGILDLITDESEPVKEVSDKSSKIKNLIFGPHLVNLSSISNRLVNETVPKSTPSNDQNTPDRETPMAITASQILLSEDYTRVTCYGPNPRITHIFFDFSLECHPNRLIIDSGKKREEVMSLFHQVATYSCAPSVELPNLCEACNNKLEVGEDVYIYRGKSSFCSYECLAVGILAEEISKAADKSLSFSGNDELVFLLDH</sequence>
<organism evidence="6 7">
    <name type="scientific">Rhododendron griersonianum</name>
    <dbReference type="NCBI Taxonomy" id="479676"/>
    <lineage>
        <taxon>Eukaryota</taxon>
        <taxon>Viridiplantae</taxon>
        <taxon>Streptophyta</taxon>
        <taxon>Embryophyta</taxon>
        <taxon>Tracheophyta</taxon>
        <taxon>Spermatophyta</taxon>
        <taxon>Magnoliopsida</taxon>
        <taxon>eudicotyledons</taxon>
        <taxon>Gunneridae</taxon>
        <taxon>Pentapetalae</taxon>
        <taxon>asterids</taxon>
        <taxon>Ericales</taxon>
        <taxon>Ericaceae</taxon>
        <taxon>Ericoideae</taxon>
        <taxon>Rhodoreae</taxon>
        <taxon>Rhododendron</taxon>
    </lineage>
</organism>
<keyword evidence="3" id="KW-0863">Zinc-finger</keyword>
<keyword evidence="2" id="KW-0479">Metal-binding</keyword>
<dbReference type="PANTHER" id="PTHR46868:SF4">
    <property type="entry name" value="FLZ-TYPE DOMAIN-CONTAINING PROTEIN"/>
    <property type="match status" value="1"/>
</dbReference>
<feature type="domain" description="FLZ-type" evidence="5">
    <location>
        <begin position="171"/>
        <end position="215"/>
    </location>
</feature>
<comment type="similarity">
    <text evidence="1">Belongs to the FLZ family.</text>
</comment>
<reference evidence="6" key="1">
    <citation type="submission" date="2020-08" db="EMBL/GenBank/DDBJ databases">
        <title>Plant Genome Project.</title>
        <authorList>
            <person name="Zhang R.-G."/>
        </authorList>
    </citation>
    <scope>NUCLEOTIDE SEQUENCE</scope>
    <source>
        <strain evidence="6">WSP0</strain>
        <tissue evidence="6">Leaf</tissue>
    </source>
</reference>